<proteinExistence type="predicted"/>
<evidence type="ECO:0000256" key="1">
    <source>
        <dbReference type="ARBA" id="ARBA00022679"/>
    </source>
</evidence>
<dbReference type="PANTHER" id="PTHR12350">
    <property type="entry name" value="HISTONE-LYSINE N-METHYLTRANSFERASE-RELATED"/>
    <property type="match status" value="1"/>
</dbReference>
<dbReference type="RefSeq" id="WP_149680811.1">
    <property type="nucleotide sequence ID" value="NZ_FNBI01000001.1"/>
</dbReference>
<dbReference type="OrthoDB" id="9804945at2"/>
<accession>A0A6N8M1F0</accession>
<evidence type="ECO:0000313" key="4">
    <source>
        <dbReference type="Proteomes" id="UP000436801"/>
    </source>
</evidence>
<organism evidence="3 4">
    <name type="scientific">Sphingomonas carotinifaciens</name>
    <dbReference type="NCBI Taxonomy" id="1166323"/>
    <lineage>
        <taxon>Bacteria</taxon>
        <taxon>Pseudomonadati</taxon>
        <taxon>Pseudomonadota</taxon>
        <taxon>Alphaproteobacteria</taxon>
        <taxon>Sphingomonadales</taxon>
        <taxon>Sphingomonadaceae</taxon>
        <taxon>Sphingomonas</taxon>
    </lineage>
</organism>
<gene>
    <name evidence="3" type="ORF">GQR91_16475</name>
</gene>
<dbReference type="PANTHER" id="PTHR12350:SF19">
    <property type="entry name" value="SET DOMAIN-CONTAINING PROTEIN"/>
    <property type="match status" value="1"/>
</dbReference>
<dbReference type="SMART" id="SM00317">
    <property type="entry name" value="SET"/>
    <property type="match status" value="1"/>
</dbReference>
<keyword evidence="3" id="KW-0489">Methyltransferase</keyword>
<dbReference type="AlphaFoldDB" id="A0A6N8M1F0"/>
<dbReference type="PROSITE" id="PS50868">
    <property type="entry name" value="POST_SET"/>
    <property type="match status" value="1"/>
</dbReference>
<dbReference type="GO" id="GO:0032259">
    <property type="term" value="P:methylation"/>
    <property type="evidence" value="ECO:0007669"/>
    <property type="project" value="UniProtKB-KW"/>
</dbReference>
<evidence type="ECO:0000313" key="3">
    <source>
        <dbReference type="EMBL" id="MWC45212.1"/>
    </source>
</evidence>
<keyword evidence="1 3" id="KW-0808">Transferase</keyword>
<keyword evidence="2" id="KW-0949">S-adenosyl-L-methionine</keyword>
<name>A0A6N8M1F0_9SPHN</name>
<dbReference type="InterPro" id="IPR001214">
    <property type="entry name" value="SET_dom"/>
</dbReference>
<dbReference type="InterPro" id="IPR003616">
    <property type="entry name" value="Post-SET_dom"/>
</dbReference>
<reference evidence="3 4" key="1">
    <citation type="submission" date="2019-12" db="EMBL/GenBank/DDBJ databases">
        <authorList>
            <person name="Zheng J."/>
        </authorList>
    </citation>
    <scope>NUCLEOTIDE SEQUENCE [LARGE SCALE GENOMIC DNA]</scope>
    <source>
        <strain evidence="3 4">DSM 27347</strain>
    </source>
</reference>
<dbReference type="GO" id="GO:0008168">
    <property type="term" value="F:methyltransferase activity"/>
    <property type="evidence" value="ECO:0007669"/>
    <property type="project" value="UniProtKB-KW"/>
</dbReference>
<dbReference type="SUPFAM" id="SSF82199">
    <property type="entry name" value="SET domain"/>
    <property type="match status" value="1"/>
</dbReference>
<protein>
    <submittedName>
        <fullName evidence="3">SET domain-containing protein-lysine N-methyltransferase</fullName>
    </submittedName>
</protein>
<sequence>MGMWFIGAVALGLAGYALYLAGLRRHLVEPNRASWLIWSSATGIEAATYAAVNPGTPQATIFALSALACILVTLVMWRRSRWRAPDAGESLCMGAALAALLLWVAFREAFWAHLLVVAAVPVSFWPTWRSVWEDAERERSPAWGLWTMGDLATLIVAMRNPGGGAGEYVYVFVELLCHASIWLMIGLPSINPLRSLGRAVGPLQIRDAHIPRGNPFAIRENHLGKAVYATRGFAQGSRIIRFSGPSVPAARVPAALAGPADRFVQIAADTYLGPSGRIDDLINHSCAPNAGLRFSAHGVFLIAIRAIAPGEEIAWDYSTTLADPDWRMPCACGAPACRGVVAHFGTLPADRRAWYLERGLVAPHLIPREARAA</sequence>
<evidence type="ECO:0000256" key="2">
    <source>
        <dbReference type="ARBA" id="ARBA00022691"/>
    </source>
</evidence>
<dbReference type="InterPro" id="IPR053201">
    <property type="entry name" value="Flavunoidine_N-MTase"/>
</dbReference>
<dbReference type="PROSITE" id="PS50280">
    <property type="entry name" value="SET"/>
    <property type="match status" value="1"/>
</dbReference>
<dbReference type="EMBL" id="WSUT01000005">
    <property type="protein sequence ID" value="MWC45212.1"/>
    <property type="molecule type" value="Genomic_DNA"/>
</dbReference>
<dbReference type="Gene3D" id="2.170.270.10">
    <property type="entry name" value="SET domain"/>
    <property type="match status" value="1"/>
</dbReference>
<comment type="caution">
    <text evidence="3">The sequence shown here is derived from an EMBL/GenBank/DDBJ whole genome shotgun (WGS) entry which is preliminary data.</text>
</comment>
<dbReference type="Proteomes" id="UP000436801">
    <property type="component" value="Unassembled WGS sequence"/>
</dbReference>
<dbReference type="Pfam" id="PF00856">
    <property type="entry name" value="SET"/>
    <property type="match status" value="1"/>
</dbReference>
<dbReference type="InterPro" id="IPR046341">
    <property type="entry name" value="SET_dom_sf"/>
</dbReference>